<dbReference type="AlphaFoldDB" id="E3RQW1"/>
<name>E3RQW1_PYRTT</name>
<evidence type="ECO:0000313" key="3">
    <source>
        <dbReference type="Proteomes" id="UP000001067"/>
    </source>
</evidence>
<dbReference type="Proteomes" id="UP000001067">
    <property type="component" value="Unassembled WGS sequence"/>
</dbReference>
<accession>E3RQW1</accession>
<reference evidence="2 3" key="1">
    <citation type="journal article" date="2010" name="Genome Biol.">
        <title>A first genome assembly of the barley fungal pathogen Pyrenophora teres f. teres.</title>
        <authorList>
            <person name="Ellwood S.R."/>
            <person name="Liu Z."/>
            <person name="Syme R.A."/>
            <person name="Lai Z."/>
            <person name="Hane J.K."/>
            <person name="Keiper F."/>
            <person name="Moffat C.S."/>
            <person name="Oliver R.P."/>
            <person name="Friesen T.L."/>
        </authorList>
    </citation>
    <scope>NUCLEOTIDE SEQUENCE [LARGE SCALE GENOMIC DNA]</scope>
    <source>
        <strain evidence="2 3">0-1</strain>
    </source>
</reference>
<feature type="compositionally biased region" description="Basic and acidic residues" evidence="1">
    <location>
        <begin position="86"/>
        <end position="95"/>
    </location>
</feature>
<evidence type="ECO:0008006" key="4">
    <source>
        <dbReference type="Google" id="ProtNLM"/>
    </source>
</evidence>
<feature type="region of interest" description="Disordered" evidence="1">
    <location>
        <begin position="160"/>
        <end position="191"/>
    </location>
</feature>
<dbReference type="HOGENOM" id="CLU_1422079_0_0_1"/>
<feature type="compositionally biased region" description="Low complexity" evidence="1">
    <location>
        <begin position="12"/>
        <end position="37"/>
    </location>
</feature>
<keyword evidence="3" id="KW-1185">Reference proteome</keyword>
<gene>
    <name evidence="2" type="ORF">PTT_11151</name>
</gene>
<feature type="region of interest" description="Disordered" evidence="1">
    <location>
        <begin position="86"/>
        <end position="115"/>
    </location>
</feature>
<organism evidence="3">
    <name type="scientific">Pyrenophora teres f. teres (strain 0-1)</name>
    <name type="common">Barley net blotch fungus</name>
    <name type="synonym">Drechslera teres f. teres</name>
    <dbReference type="NCBI Taxonomy" id="861557"/>
    <lineage>
        <taxon>Eukaryota</taxon>
        <taxon>Fungi</taxon>
        <taxon>Dikarya</taxon>
        <taxon>Ascomycota</taxon>
        <taxon>Pezizomycotina</taxon>
        <taxon>Dothideomycetes</taxon>
        <taxon>Pleosporomycetidae</taxon>
        <taxon>Pleosporales</taxon>
        <taxon>Pleosporineae</taxon>
        <taxon>Pleosporaceae</taxon>
        <taxon>Pyrenophora</taxon>
    </lineage>
</organism>
<evidence type="ECO:0000313" key="2">
    <source>
        <dbReference type="EMBL" id="EFQ91888.1"/>
    </source>
</evidence>
<evidence type="ECO:0000256" key="1">
    <source>
        <dbReference type="SAM" id="MobiDB-lite"/>
    </source>
</evidence>
<feature type="region of interest" description="Disordered" evidence="1">
    <location>
        <begin position="1"/>
        <end position="41"/>
    </location>
</feature>
<protein>
    <recommendedName>
        <fullName evidence="4">CCHC-type domain-containing protein</fullName>
    </recommendedName>
</protein>
<sequence>MTEGKRPVSNQATTPKTQPHPAATATPPPAVTAAPHPDAMDLSAIRQPAHNHTARPPPGTDSRQWCTENSCCFYCKLPGHRLSECEEKKSTDNKRAQGLLPARPQYNGTFPRPSRAPPAGFQFHNGYTSRFNAPPLYPASHQTYPMQNRALTGGFVDDNSIHSFATSPSAPPSITPSQSISRSGTPHSQGN</sequence>
<dbReference type="KEGG" id="pte:PTT_11151"/>
<dbReference type="EMBL" id="GL534562">
    <property type="protein sequence ID" value="EFQ91888.1"/>
    <property type="molecule type" value="Genomic_DNA"/>
</dbReference>
<proteinExistence type="predicted"/>